<organism evidence="4 5">
    <name type="scientific">Aplysia californica</name>
    <name type="common">California sea hare</name>
    <dbReference type="NCBI Taxonomy" id="6500"/>
    <lineage>
        <taxon>Eukaryota</taxon>
        <taxon>Metazoa</taxon>
        <taxon>Spiralia</taxon>
        <taxon>Lophotrochozoa</taxon>
        <taxon>Mollusca</taxon>
        <taxon>Gastropoda</taxon>
        <taxon>Heterobranchia</taxon>
        <taxon>Euthyneura</taxon>
        <taxon>Tectipleura</taxon>
        <taxon>Aplysiida</taxon>
        <taxon>Aplysioidea</taxon>
        <taxon>Aplysiidae</taxon>
        <taxon>Aplysia</taxon>
    </lineage>
</organism>
<accession>A0ABM0K9P9</accession>
<gene>
    <name evidence="5 6 7 8" type="primary">LOC101864498</name>
</gene>
<feature type="region of interest" description="Disordered" evidence="2">
    <location>
        <begin position="99"/>
        <end position="150"/>
    </location>
</feature>
<evidence type="ECO:0000313" key="4">
    <source>
        <dbReference type="Proteomes" id="UP000694888"/>
    </source>
</evidence>
<evidence type="ECO:0000313" key="6">
    <source>
        <dbReference type="RefSeq" id="XP_005112286.1"/>
    </source>
</evidence>
<dbReference type="PANTHER" id="PTHR31278">
    <property type="entry name" value="CHCHD1"/>
    <property type="match status" value="1"/>
</dbReference>
<dbReference type="RefSeq" id="XP_035829311.1">
    <property type="nucleotide sequence ID" value="XM_035973418.1"/>
</dbReference>
<dbReference type="SUPFAM" id="SSF47072">
    <property type="entry name" value="Cysteine alpha-hairpin motif"/>
    <property type="match status" value="1"/>
</dbReference>
<evidence type="ECO:0000313" key="5">
    <source>
        <dbReference type="RefSeq" id="XP_005112285.1"/>
    </source>
</evidence>
<dbReference type="RefSeq" id="XP_005112286.1">
    <property type="nucleotide sequence ID" value="XM_005112229.3"/>
</dbReference>
<reference evidence="5 6" key="1">
    <citation type="submission" date="2025-05" db="UniProtKB">
        <authorList>
            <consortium name="RefSeq"/>
        </authorList>
    </citation>
    <scope>IDENTIFICATION</scope>
</reference>
<dbReference type="Proteomes" id="UP000694888">
    <property type="component" value="Unplaced"/>
</dbReference>
<evidence type="ECO:0000256" key="2">
    <source>
        <dbReference type="SAM" id="MobiDB-lite"/>
    </source>
</evidence>
<evidence type="ECO:0000256" key="1">
    <source>
        <dbReference type="ARBA" id="ARBA00023157"/>
    </source>
</evidence>
<dbReference type="RefSeq" id="XP_035829312.1">
    <property type="nucleotide sequence ID" value="XM_035973419.1"/>
</dbReference>
<dbReference type="Pfam" id="PF06747">
    <property type="entry name" value="CHCH"/>
    <property type="match status" value="1"/>
</dbReference>
<name>A0ABM0K9P9_APLCA</name>
<dbReference type="GeneID" id="101864498"/>
<dbReference type="PANTHER" id="PTHR31278:SF2">
    <property type="entry name" value="SMALL RIBOSOMAL SUBUNIT PROTEIN MS37"/>
    <property type="match status" value="1"/>
</dbReference>
<feature type="domain" description="CHCH" evidence="3">
    <location>
        <begin position="50"/>
        <end position="83"/>
    </location>
</feature>
<sequence length="150" mass="16961">MRLTDAVFKTSSLKKFTNYKNPGYLHKVVRIPALKDQVKSRQLKSESAPCVNEMSRMMDCWKKSDFNQSACGKETQSFLQCMAAAEASQQQIRELAAKGMPMKGSRFRPSSQVNEMLAKYPQPESNLQGPAPRGRGRGMWGIPRKNYVPQ</sequence>
<protein>
    <submittedName>
        <fullName evidence="5 6">Coiled-coil-helix-coiled-coil-helix domain-containing protein 1</fullName>
    </submittedName>
</protein>
<keyword evidence="4" id="KW-1185">Reference proteome</keyword>
<dbReference type="RefSeq" id="XP_005112285.1">
    <property type="nucleotide sequence ID" value="XM_005112228.3"/>
</dbReference>
<evidence type="ECO:0000313" key="7">
    <source>
        <dbReference type="RefSeq" id="XP_035829311.1"/>
    </source>
</evidence>
<proteinExistence type="predicted"/>
<evidence type="ECO:0000259" key="3">
    <source>
        <dbReference type="Pfam" id="PF06747"/>
    </source>
</evidence>
<evidence type="ECO:0000313" key="8">
    <source>
        <dbReference type="RefSeq" id="XP_035829312.1"/>
    </source>
</evidence>
<keyword evidence="1" id="KW-1015">Disulfide bond</keyword>
<dbReference type="InterPro" id="IPR010625">
    <property type="entry name" value="CHCH"/>
</dbReference>
<dbReference type="InterPro" id="IPR009069">
    <property type="entry name" value="Cys_alpha_HP_mot_SF"/>
</dbReference>
<dbReference type="InterPro" id="IPR033620">
    <property type="entry name" value="Ribosomal_mS37_met"/>
</dbReference>